<keyword evidence="2" id="KW-0430">Lectin</keyword>
<evidence type="ECO:0000256" key="2">
    <source>
        <dbReference type="ARBA" id="ARBA00022734"/>
    </source>
</evidence>
<dbReference type="Gene3D" id="2.60.120.200">
    <property type="match status" value="1"/>
</dbReference>
<dbReference type="Pfam" id="PF00139">
    <property type="entry name" value="Lectin_legB"/>
    <property type="match status" value="1"/>
</dbReference>
<reference evidence="4" key="1">
    <citation type="journal article" date="2017" name="Nature">
        <title>The sunflower genome provides insights into oil metabolism, flowering and Asterid evolution.</title>
        <authorList>
            <person name="Badouin H."/>
            <person name="Gouzy J."/>
            <person name="Grassa C.J."/>
            <person name="Murat F."/>
            <person name="Staton S.E."/>
            <person name="Cottret L."/>
            <person name="Lelandais-Briere C."/>
            <person name="Owens G.L."/>
            <person name="Carrere S."/>
            <person name="Mayjonade B."/>
            <person name="Legrand L."/>
            <person name="Gill N."/>
            <person name="Kane N.C."/>
            <person name="Bowers J.E."/>
            <person name="Hubner S."/>
            <person name="Bellec A."/>
            <person name="Berard A."/>
            <person name="Berges H."/>
            <person name="Blanchet N."/>
            <person name="Boniface M.C."/>
            <person name="Brunel D."/>
            <person name="Catrice O."/>
            <person name="Chaidir N."/>
            <person name="Claudel C."/>
            <person name="Donnadieu C."/>
            <person name="Faraut T."/>
            <person name="Fievet G."/>
            <person name="Helmstetter N."/>
            <person name="King M."/>
            <person name="Knapp S.J."/>
            <person name="Lai Z."/>
            <person name="Le Paslier M.C."/>
            <person name="Lippi Y."/>
            <person name="Lorenzon L."/>
            <person name="Mandel J.R."/>
            <person name="Marage G."/>
            <person name="Marchand G."/>
            <person name="Marquand E."/>
            <person name="Bret-Mestries E."/>
            <person name="Morien E."/>
            <person name="Nambeesan S."/>
            <person name="Nguyen T."/>
            <person name="Pegot-Espagnet P."/>
            <person name="Pouilly N."/>
            <person name="Raftis F."/>
            <person name="Sallet E."/>
            <person name="Schiex T."/>
            <person name="Thomas J."/>
            <person name="Vandecasteele C."/>
            <person name="Vares D."/>
            <person name="Vear F."/>
            <person name="Vautrin S."/>
            <person name="Crespi M."/>
            <person name="Mangin B."/>
            <person name="Burke J.M."/>
            <person name="Salse J."/>
            <person name="Munos S."/>
            <person name="Vincourt P."/>
            <person name="Rieseberg L.H."/>
            <person name="Langlade N.B."/>
        </authorList>
    </citation>
    <scope>NUCLEOTIDE SEQUENCE</scope>
    <source>
        <tissue evidence="4">Leaves</tissue>
    </source>
</reference>
<name>A0A9K3H2P8_HELAN</name>
<dbReference type="GO" id="GO:0030246">
    <property type="term" value="F:carbohydrate binding"/>
    <property type="evidence" value="ECO:0007669"/>
    <property type="project" value="UniProtKB-KW"/>
</dbReference>
<reference evidence="4" key="2">
    <citation type="submission" date="2020-06" db="EMBL/GenBank/DDBJ databases">
        <title>Helianthus annuus Genome sequencing and assembly Release 2.</title>
        <authorList>
            <person name="Gouzy J."/>
            <person name="Langlade N."/>
            <person name="Munos S."/>
        </authorList>
    </citation>
    <scope>NUCLEOTIDE SEQUENCE</scope>
    <source>
        <tissue evidence="4">Leaves</tissue>
    </source>
</reference>
<accession>A0A9K3H2P8</accession>
<comment type="similarity">
    <text evidence="1">Belongs to the leguminous lectin family.</text>
</comment>
<organism evidence="4 5">
    <name type="scientific">Helianthus annuus</name>
    <name type="common">Common sunflower</name>
    <dbReference type="NCBI Taxonomy" id="4232"/>
    <lineage>
        <taxon>Eukaryota</taxon>
        <taxon>Viridiplantae</taxon>
        <taxon>Streptophyta</taxon>
        <taxon>Embryophyta</taxon>
        <taxon>Tracheophyta</taxon>
        <taxon>Spermatophyta</taxon>
        <taxon>Magnoliopsida</taxon>
        <taxon>eudicotyledons</taxon>
        <taxon>Gunneridae</taxon>
        <taxon>Pentapetalae</taxon>
        <taxon>asterids</taxon>
        <taxon>campanulids</taxon>
        <taxon>Asterales</taxon>
        <taxon>Asteraceae</taxon>
        <taxon>Asteroideae</taxon>
        <taxon>Heliantheae alliance</taxon>
        <taxon>Heliantheae</taxon>
        <taxon>Helianthus</taxon>
    </lineage>
</organism>
<comment type="caution">
    <text evidence="4">The sequence shown here is derived from an EMBL/GenBank/DDBJ whole genome shotgun (WGS) entry which is preliminary data.</text>
</comment>
<keyword evidence="5" id="KW-1185">Reference proteome</keyword>
<sequence>MKSLVYLSYGQYLGLTNDTTDNQSTNDIVAIELDTVKQDFDIDKNHIGLNIHSIRSVVSKPLNPENITLAPNASTPAFHNIWIHYNGVEKIIRIYIAKQLDKDSSTPPMPETPIIEYNLDLRNTVNQNSYFGFAASTGTQTELNCVRRWNITVEYFPGPKSPLSVIMRSVGIPVVVALAVCFGY</sequence>
<evidence type="ECO:0000313" key="5">
    <source>
        <dbReference type="Proteomes" id="UP000215914"/>
    </source>
</evidence>
<protein>
    <submittedName>
        <fullName evidence="4">Legume lectin domain, concanavalin A-like lectin/glucanase domain superfamily</fullName>
    </submittedName>
</protein>
<evidence type="ECO:0000256" key="1">
    <source>
        <dbReference type="ARBA" id="ARBA00007606"/>
    </source>
</evidence>
<dbReference type="PANTHER" id="PTHR32401">
    <property type="entry name" value="CONCANAVALIN A-LIKE LECTIN FAMILY PROTEIN"/>
    <property type="match status" value="1"/>
</dbReference>
<dbReference type="AlphaFoldDB" id="A0A9K3H2P8"/>
<feature type="domain" description="Legume lectin" evidence="3">
    <location>
        <begin position="8"/>
        <end position="154"/>
    </location>
</feature>
<proteinExistence type="inferred from homology"/>
<dbReference type="PANTHER" id="PTHR32401:SF48">
    <property type="entry name" value="LEGUME LECTIN DOMAIN-CONTAINING PROTEIN"/>
    <property type="match status" value="1"/>
</dbReference>
<dbReference type="InterPro" id="IPR013320">
    <property type="entry name" value="ConA-like_dom_sf"/>
</dbReference>
<dbReference type="InterPro" id="IPR050258">
    <property type="entry name" value="Leguminous_Lectin"/>
</dbReference>
<evidence type="ECO:0000313" key="4">
    <source>
        <dbReference type="EMBL" id="KAF5765267.1"/>
    </source>
</evidence>
<dbReference type="InterPro" id="IPR001220">
    <property type="entry name" value="Legume_lectin_dom"/>
</dbReference>
<dbReference type="EMBL" id="MNCJ02000330">
    <property type="protein sequence ID" value="KAF5765267.1"/>
    <property type="molecule type" value="Genomic_DNA"/>
</dbReference>
<dbReference type="SUPFAM" id="SSF49899">
    <property type="entry name" value="Concanavalin A-like lectins/glucanases"/>
    <property type="match status" value="1"/>
</dbReference>
<evidence type="ECO:0000259" key="3">
    <source>
        <dbReference type="Pfam" id="PF00139"/>
    </source>
</evidence>
<dbReference type="Gramene" id="mRNA:HanXRQr2_Chr15g0701751">
    <property type="protein sequence ID" value="CDS:HanXRQr2_Chr15g0701751.1"/>
    <property type="gene ID" value="HanXRQr2_Chr15g0701751"/>
</dbReference>
<gene>
    <name evidence="4" type="ORF">HanXRQr2_Chr15g0701751</name>
</gene>
<dbReference type="Proteomes" id="UP000215914">
    <property type="component" value="Unassembled WGS sequence"/>
</dbReference>